<feature type="compositionally biased region" description="Low complexity" evidence="1">
    <location>
        <begin position="356"/>
        <end position="371"/>
    </location>
</feature>
<keyword evidence="3" id="KW-1185">Reference proteome</keyword>
<dbReference type="InterPro" id="IPR036047">
    <property type="entry name" value="F-box-like_dom_sf"/>
</dbReference>
<feature type="region of interest" description="Disordered" evidence="1">
    <location>
        <begin position="356"/>
        <end position="404"/>
    </location>
</feature>
<accession>A0A915BVF3</accession>
<reference evidence="4" key="1">
    <citation type="submission" date="2022-11" db="UniProtKB">
        <authorList>
            <consortium name="WormBaseParasite"/>
        </authorList>
    </citation>
    <scope>IDENTIFICATION</scope>
</reference>
<evidence type="ECO:0000313" key="4">
    <source>
        <dbReference type="WBParaSite" id="PgR063X_g001_t01"/>
    </source>
</evidence>
<dbReference type="PROSITE" id="PS50181">
    <property type="entry name" value="FBOX"/>
    <property type="match status" value="1"/>
</dbReference>
<dbReference type="Proteomes" id="UP000887569">
    <property type="component" value="Unplaced"/>
</dbReference>
<organism evidence="3 4">
    <name type="scientific">Parascaris univalens</name>
    <name type="common">Nematode worm</name>
    <dbReference type="NCBI Taxonomy" id="6257"/>
    <lineage>
        <taxon>Eukaryota</taxon>
        <taxon>Metazoa</taxon>
        <taxon>Ecdysozoa</taxon>
        <taxon>Nematoda</taxon>
        <taxon>Chromadorea</taxon>
        <taxon>Rhabditida</taxon>
        <taxon>Spirurina</taxon>
        <taxon>Ascaridomorpha</taxon>
        <taxon>Ascaridoidea</taxon>
        <taxon>Ascarididae</taxon>
        <taxon>Parascaris</taxon>
    </lineage>
</organism>
<evidence type="ECO:0000256" key="1">
    <source>
        <dbReference type="SAM" id="MobiDB-lite"/>
    </source>
</evidence>
<dbReference type="Gene3D" id="3.80.10.10">
    <property type="entry name" value="Ribonuclease Inhibitor"/>
    <property type="match status" value="1"/>
</dbReference>
<dbReference type="SMART" id="SM00256">
    <property type="entry name" value="FBOX"/>
    <property type="match status" value="1"/>
</dbReference>
<name>A0A915BVF3_PARUN</name>
<evidence type="ECO:0000313" key="3">
    <source>
        <dbReference type="Proteomes" id="UP000887569"/>
    </source>
</evidence>
<dbReference type="WBParaSite" id="PgR063X_g001_t01">
    <property type="protein sequence ID" value="PgR063X_g001_t01"/>
    <property type="gene ID" value="PgR063X_g001"/>
</dbReference>
<dbReference type="CDD" id="cd09917">
    <property type="entry name" value="F-box_SF"/>
    <property type="match status" value="1"/>
</dbReference>
<dbReference type="Pfam" id="PF12937">
    <property type="entry name" value="F-box-like"/>
    <property type="match status" value="1"/>
</dbReference>
<protein>
    <submittedName>
        <fullName evidence="4">F-box domain-containing protein</fullName>
    </submittedName>
</protein>
<evidence type="ECO:0000259" key="2">
    <source>
        <dbReference type="PROSITE" id="PS50181"/>
    </source>
</evidence>
<dbReference type="SUPFAM" id="SSF81383">
    <property type="entry name" value="F-box domain"/>
    <property type="match status" value="1"/>
</dbReference>
<sequence length="507" mass="57714">MNTLPDEALLRISACLAPIDRLNVQLCCKRFRDMFSKWRDIYSIDIRFEDYGYGDILQQARCSFQIVAVGKNAKTSYRIRLTDRNGNAYRLRTNLEKYSNKALKLMLARLSCLCELTIWDCCLSDEFSSVVSRLSSANTLRIWNCSRYFDKKNPSKRLLASLFSLPDLDAILVLDSTPQSSSQCKAELSRSLAECIKGPIKNLQLAGIYIPWRVMDCLCEKLRCSLKRFAIGCTYGKETRRDRYVKALSKLEKLEDLDIPPHIFHLSDSIDIDPNVGRLLNRLPLTSLGFRHYNSAVLFQYIEFRMPHHIRLLRIHHNMNRVPNFAQLGIPQPEEKPVPRKSSWLSSRQNVLGSKHSIMSSSAHSITSGSTELSSDITRRPSSASNGSDASQTTIVTNSNERKTSSTSLISRHLTIFAIEESARKSTVEKAAKLRRHNYSGVEVFYIQETLNSQEVLGRMAAPMQSPHVYSKSAKREIRVIKGDLVRPIPLASLGMESDYEMTDWED</sequence>
<dbReference type="AlphaFoldDB" id="A0A915BVF3"/>
<feature type="domain" description="F-box" evidence="2">
    <location>
        <begin position="1"/>
        <end position="51"/>
    </location>
</feature>
<feature type="compositionally biased region" description="Polar residues" evidence="1">
    <location>
        <begin position="372"/>
        <end position="404"/>
    </location>
</feature>
<proteinExistence type="predicted"/>
<dbReference type="InterPro" id="IPR001810">
    <property type="entry name" value="F-box_dom"/>
</dbReference>
<dbReference type="SUPFAM" id="SSF52047">
    <property type="entry name" value="RNI-like"/>
    <property type="match status" value="1"/>
</dbReference>
<dbReference type="InterPro" id="IPR032675">
    <property type="entry name" value="LRR_dom_sf"/>
</dbReference>